<dbReference type="Pfam" id="PF06041">
    <property type="entry name" value="DUF924"/>
    <property type="match status" value="1"/>
</dbReference>
<dbReference type="InterPro" id="IPR010323">
    <property type="entry name" value="DUF924"/>
</dbReference>
<dbReference type="Gene3D" id="1.20.58.320">
    <property type="entry name" value="TPR-like"/>
    <property type="match status" value="1"/>
</dbReference>
<dbReference type="Proteomes" id="UP000094849">
    <property type="component" value="Unassembled WGS sequence"/>
</dbReference>
<protein>
    <recommendedName>
        <fullName evidence="3">DUF924 domain-containing protein</fullName>
    </recommendedName>
</protein>
<organism evidence="1 2">
    <name type="scientific">Candidatus Thiodiazotropha endoloripes</name>
    <dbReference type="NCBI Taxonomy" id="1818881"/>
    <lineage>
        <taxon>Bacteria</taxon>
        <taxon>Pseudomonadati</taxon>
        <taxon>Pseudomonadota</taxon>
        <taxon>Gammaproteobacteria</taxon>
        <taxon>Chromatiales</taxon>
        <taxon>Sedimenticolaceae</taxon>
        <taxon>Candidatus Thiodiazotropha</taxon>
    </lineage>
</organism>
<reference evidence="1 2" key="1">
    <citation type="submission" date="2016-03" db="EMBL/GenBank/DDBJ databases">
        <title>Chemosynthetic sulphur-oxidizing symbionts of marine invertebrate animals are capable of nitrogen fixation.</title>
        <authorList>
            <person name="Petersen J.M."/>
            <person name="Kemper A."/>
            <person name="Gruber-Vodicka H."/>
            <person name="Cardini U."/>
            <person name="Geest Mvander."/>
            <person name="Kleiner M."/>
            <person name="Bulgheresi S."/>
            <person name="Fussmann M."/>
            <person name="Herbold C."/>
            <person name="Seah B.K.B."/>
            <person name="Antony C.Paul."/>
            <person name="Liu D."/>
            <person name="Belitz A."/>
            <person name="Weber M."/>
        </authorList>
    </citation>
    <scope>NUCLEOTIDE SEQUENCE [LARGE SCALE GENOMIC DNA]</scope>
    <source>
        <strain evidence="1">G_D</strain>
    </source>
</reference>
<dbReference type="EMBL" id="LVJZ01000003">
    <property type="protein sequence ID" value="ODB97625.1"/>
    <property type="molecule type" value="Genomic_DNA"/>
</dbReference>
<evidence type="ECO:0000313" key="2">
    <source>
        <dbReference type="Proteomes" id="UP000094849"/>
    </source>
</evidence>
<comment type="caution">
    <text evidence="1">The sequence shown here is derived from an EMBL/GenBank/DDBJ whole genome shotgun (WGS) entry which is preliminary data.</text>
</comment>
<evidence type="ECO:0000313" key="1">
    <source>
        <dbReference type="EMBL" id="ODB97625.1"/>
    </source>
</evidence>
<keyword evidence="2" id="KW-1185">Reference proteome</keyword>
<proteinExistence type="predicted"/>
<sequence>MDNPQDILEFWFSDEVRPRHFKSTPEFDQQIKTRFMSAWQQARSGGLDSWLGSREGCLALVIILDQFPLNMFRDQPQGYSTEQHSREVANHAIRAGFDEQLPADQRAFLYLPFMHSESLSDQDYSVALFEAAGMQESLKWAKHHREIVRQFGRFPHRNTVLGRQSSKEELSYLESDQAFHG</sequence>
<name>A0A1E2USX6_9GAMM</name>
<dbReference type="Gene3D" id="1.25.40.10">
    <property type="entry name" value="Tetratricopeptide repeat domain"/>
    <property type="match status" value="1"/>
</dbReference>
<evidence type="ECO:0008006" key="3">
    <source>
        <dbReference type="Google" id="ProtNLM"/>
    </source>
</evidence>
<gene>
    <name evidence="1" type="ORF">A3196_13190</name>
</gene>
<accession>A0A1E2USX6</accession>
<dbReference type="RefSeq" id="WP_069014376.1">
    <property type="nucleotide sequence ID" value="NZ_LVJW01000003.1"/>
</dbReference>
<dbReference type="SUPFAM" id="SSF48452">
    <property type="entry name" value="TPR-like"/>
    <property type="match status" value="1"/>
</dbReference>
<dbReference type="AlphaFoldDB" id="A0A1E2USX6"/>
<dbReference type="InterPro" id="IPR011990">
    <property type="entry name" value="TPR-like_helical_dom_sf"/>
</dbReference>